<feature type="region of interest" description="Disordered" evidence="1">
    <location>
        <begin position="573"/>
        <end position="596"/>
    </location>
</feature>
<dbReference type="Proteomes" id="UP001159427">
    <property type="component" value="Unassembled WGS sequence"/>
</dbReference>
<proteinExistence type="predicted"/>
<evidence type="ECO:0000313" key="4">
    <source>
        <dbReference type="Proteomes" id="UP001159427"/>
    </source>
</evidence>
<evidence type="ECO:0000256" key="1">
    <source>
        <dbReference type="SAM" id="MobiDB-lite"/>
    </source>
</evidence>
<protein>
    <recommendedName>
        <fullName evidence="2">DUF6589 domain-containing protein</fullName>
    </recommendedName>
</protein>
<sequence length="596" mass="66981">MKEKSVIIGLPVVPFNQSKHSDVCQYLQYIQNLLVDIYKPEAQHGPINADEILRNVKVPLVGDLLGRERVTGAKKTRLGCDSPSERFQNIVEAPALWHTKQSFLGFIWEQLYQPTATGGREQGTLYHLRQLFKLVNVPPSVKKNYSACEALMLSATKAYLCSAFMTWAQISSTDDSPSWFDEIKSKEDPSAKWASLQEQLGKFVDEFVMIEFDIEKTWREQLEQRRQQREKQMMGHESAVTGQTITADRHQSHNAAQDAKTPGAIVILLQGSPANYKVLGVGKVVSLQGTQLQVPSDCAPVHVVSTKSCATGILVPGQLVLWPIAMLALYTPPGTAQDQNGRNIVSGIPSDSQDDRLFNYGLQVLQLGVMLMQLNDTECEGDGGRSLINWKMLLLYFRCRPRGMKYAYEAMRFITCIKALYSEKTAHRILHGQFVNPRGGEGKNYANDLKMEHCIQDNKQSMRAMRGNKTLKAVQRSSSSSYGQKEFCVHFDRECDIPPDSTRHTHACTTEDVRAMITIIQQTKPFVFTAGRKLLSFPQVSKSPLDKLNVSLLHSWLSNHKCKLFNGEFELNEESAEEEGVEDSGDEHDDSSEEDV</sequence>
<dbReference type="InterPro" id="IPR046496">
    <property type="entry name" value="DUF6589"/>
</dbReference>
<evidence type="ECO:0000313" key="3">
    <source>
        <dbReference type="EMBL" id="CAH3015888.1"/>
    </source>
</evidence>
<dbReference type="EMBL" id="CALNXI010000030">
    <property type="protein sequence ID" value="CAH3015888.1"/>
    <property type="molecule type" value="Genomic_DNA"/>
</dbReference>
<accession>A0ABN8LPA2</accession>
<gene>
    <name evidence="3" type="ORF">PEVE_00022587</name>
</gene>
<organism evidence="3 4">
    <name type="scientific">Porites evermanni</name>
    <dbReference type="NCBI Taxonomy" id="104178"/>
    <lineage>
        <taxon>Eukaryota</taxon>
        <taxon>Metazoa</taxon>
        <taxon>Cnidaria</taxon>
        <taxon>Anthozoa</taxon>
        <taxon>Hexacorallia</taxon>
        <taxon>Scleractinia</taxon>
        <taxon>Fungiina</taxon>
        <taxon>Poritidae</taxon>
        <taxon>Porites</taxon>
    </lineage>
</organism>
<reference evidence="3 4" key="1">
    <citation type="submission" date="2022-05" db="EMBL/GenBank/DDBJ databases">
        <authorList>
            <consortium name="Genoscope - CEA"/>
            <person name="William W."/>
        </authorList>
    </citation>
    <scope>NUCLEOTIDE SEQUENCE [LARGE SCALE GENOMIC DNA]</scope>
</reference>
<evidence type="ECO:0000259" key="2">
    <source>
        <dbReference type="Pfam" id="PF20231"/>
    </source>
</evidence>
<name>A0ABN8LPA2_9CNID</name>
<feature type="domain" description="DUF6589" evidence="2">
    <location>
        <begin position="3"/>
        <end position="504"/>
    </location>
</feature>
<dbReference type="Pfam" id="PF20231">
    <property type="entry name" value="DUF6589"/>
    <property type="match status" value="1"/>
</dbReference>
<keyword evidence="4" id="KW-1185">Reference proteome</keyword>
<comment type="caution">
    <text evidence="3">The sequence shown here is derived from an EMBL/GenBank/DDBJ whole genome shotgun (WGS) entry which is preliminary data.</text>
</comment>